<dbReference type="AlphaFoldDB" id="A0A1G7BD20"/>
<proteinExistence type="predicted"/>
<dbReference type="SMART" id="SM00028">
    <property type="entry name" value="TPR"/>
    <property type="match status" value="2"/>
</dbReference>
<keyword evidence="2" id="KW-1185">Reference proteome</keyword>
<dbReference type="Gene3D" id="1.25.40.10">
    <property type="entry name" value="Tetratricopeptide repeat domain"/>
    <property type="match status" value="1"/>
</dbReference>
<name>A0A1G7BD20_9BURK</name>
<dbReference type="Proteomes" id="UP000198781">
    <property type="component" value="Unassembled WGS sequence"/>
</dbReference>
<dbReference type="Pfam" id="PF13181">
    <property type="entry name" value="TPR_8"/>
    <property type="match status" value="1"/>
</dbReference>
<reference evidence="1 2" key="1">
    <citation type="submission" date="2016-10" db="EMBL/GenBank/DDBJ databases">
        <authorList>
            <person name="de Groot N.N."/>
        </authorList>
    </citation>
    <scope>NUCLEOTIDE SEQUENCE [LARGE SCALE GENOMIC DNA]</scope>
    <source>
        <strain evidence="1 2">DSM 16619</strain>
    </source>
</reference>
<accession>A0A1G7BD20</accession>
<dbReference type="SUPFAM" id="SSF48452">
    <property type="entry name" value="TPR-like"/>
    <property type="match status" value="1"/>
</dbReference>
<protein>
    <submittedName>
        <fullName evidence="1">Uncharacterized protein</fullName>
    </submittedName>
</protein>
<dbReference type="InterPro" id="IPR019734">
    <property type="entry name" value="TPR_rpt"/>
</dbReference>
<dbReference type="InterPro" id="IPR011990">
    <property type="entry name" value="TPR-like_helical_dom_sf"/>
</dbReference>
<dbReference type="EMBL" id="FMZC01000014">
    <property type="protein sequence ID" value="SDE24135.1"/>
    <property type="molecule type" value="Genomic_DNA"/>
</dbReference>
<gene>
    <name evidence="1" type="ORF">SAMN05192589_11412</name>
</gene>
<dbReference type="RefSeq" id="WP_217640180.1">
    <property type="nucleotide sequence ID" value="NZ_FMZC01000014.1"/>
</dbReference>
<sequence length="122" mass="13288">MNCIEESRRLVDEAFADADQSEVHLAAAQGLLAARLKEHPDCVATLTCLGAVLCDQANHRKAIRVLEKAVKLGSSDRNTYFNLGVALVALGARKEAMANFKRAQGLDAWPESWAAYFDAQAQ</sequence>
<organism evidence="1 2">
    <name type="scientific">Paracidovorax valerianellae</name>
    <dbReference type="NCBI Taxonomy" id="187868"/>
    <lineage>
        <taxon>Bacteria</taxon>
        <taxon>Pseudomonadati</taxon>
        <taxon>Pseudomonadota</taxon>
        <taxon>Betaproteobacteria</taxon>
        <taxon>Burkholderiales</taxon>
        <taxon>Comamonadaceae</taxon>
        <taxon>Paracidovorax</taxon>
    </lineage>
</organism>
<evidence type="ECO:0000313" key="1">
    <source>
        <dbReference type="EMBL" id="SDE24135.1"/>
    </source>
</evidence>
<evidence type="ECO:0000313" key="2">
    <source>
        <dbReference type="Proteomes" id="UP000198781"/>
    </source>
</evidence>
<dbReference type="STRING" id="187868.SAMN05192589_11412"/>